<feature type="transmembrane region" description="Helical" evidence="1">
    <location>
        <begin position="149"/>
        <end position="173"/>
    </location>
</feature>
<feature type="transmembrane region" description="Helical" evidence="1">
    <location>
        <begin position="179"/>
        <end position="199"/>
    </location>
</feature>
<feature type="transmembrane region" description="Helical" evidence="1">
    <location>
        <begin position="107"/>
        <end position="128"/>
    </location>
</feature>
<gene>
    <name evidence="2" type="ORF">GCM10007968_24580</name>
</gene>
<evidence type="ECO:0000256" key="1">
    <source>
        <dbReference type="SAM" id="Phobius"/>
    </source>
</evidence>
<dbReference type="InterPro" id="IPR038750">
    <property type="entry name" value="YczE/YyaS-like"/>
</dbReference>
<dbReference type="PANTHER" id="PTHR40078:SF1">
    <property type="entry name" value="INTEGRAL MEMBRANE PROTEIN"/>
    <property type="match status" value="1"/>
</dbReference>
<keyword evidence="1" id="KW-1133">Transmembrane helix</keyword>
<reference evidence="2" key="2">
    <citation type="submission" date="2020-09" db="EMBL/GenBank/DDBJ databases">
        <authorList>
            <person name="Sun Q."/>
            <person name="Ohkuma M."/>
        </authorList>
    </citation>
    <scope>NUCLEOTIDE SEQUENCE</scope>
    <source>
        <strain evidence="2">JCM 15325</strain>
    </source>
</reference>
<evidence type="ECO:0000313" key="3">
    <source>
        <dbReference type="Proteomes" id="UP000654670"/>
    </source>
</evidence>
<keyword evidence="3" id="KW-1185">Reference proteome</keyword>
<evidence type="ECO:0000313" key="2">
    <source>
        <dbReference type="EMBL" id="GGL59679.1"/>
    </source>
</evidence>
<organism evidence="2 3">
    <name type="scientific">Sporolactobacillus putidus</name>
    <dbReference type="NCBI Taxonomy" id="492735"/>
    <lineage>
        <taxon>Bacteria</taxon>
        <taxon>Bacillati</taxon>
        <taxon>Bacillota</taxon>
        <taxon>Bacilli</taxon>
        <taxon>Bacillales</taxon>
        <taxon>Sporolactobacillaceae</taxon>
        <taxon>Sporolactobacillus</taxon>
    </lineage>
</organism>
<reference evidence="2" key="1">
    <citation type="journal article" date="2014" name="Int. J. Syst. Evol. Microbiol.">
        <title>Complete genome sequence of Corynebacterium casei LMG S-19264T (=DSM 44701T), isolated from a smear-ripened cheese.</title>
        <authorList>
            <consortium name="US DOE Joint Genome Institute (JGI-PGF)"/>
            <person name="Walter F."/>
            <person name="Albersmeier A."/>
            <person name="Kalinowski J."/>
            <person name="Ruckert C."/>
        </authorList>
    </citation>
    <scope>NUCLEOTIDE SEQUENCE</scope>
    <source>
        <strain evidence="2">JCM 15325</strain>
    </source>
</reference>
<name>A0A917S6N0_9BACL</name>
<keyword evidence="1" id="KW-0472">Membrane</keyword>
<comment type="caution">
    <text evidence="2">The sequence shown here is derived from an EMBL/GenBank/DDBJ whole genome shotgun (WGS) entry which is preliminary data.</text>
</comment>
<dbReference type="PANTHER" id="PTHR40078">
    <property type="entry name" value="INTEGRAL MEMBRANE PROTEIN-RELATED"/>
    <property type="match status" value="1"/>
</dbReference>
<feature type="transmembrane region" description="Helical" evidence="1">
    <location>
        <begin position="45"/>
        <end position="68"/>
    </location>
</feature>
<dbReference type="EMBL" id="BMOK01000011">
    <property type="protein sequence ID" value="GGL59679.1"/>
    <property type="molecule type" value="Genomic_DNA"/>
</dbReference>
<dbReference type="Proteomes" id="UP000654670">
    <property type="component" value="Unassembled WGS sequence"/>
</dbReference>
<dbReference type="AlphaFoldDB" id="A0A917S6N0"/>
<feature type="transmembrane region" description="Helical" evidence="1">
    <location>
        <begin position="80"/>
        <end position="101"/>
    </location>
</feature>
<proteinExistence type="predicted"/>
<accession>A0A917S6N0</accession>
<sequence>MDLMAKGIVLLCLSVLLNAFGNALTVKAALGSAPWTAAGLNLSDMLGITVGNALIIIGFITLIADDLLRRRWNRMKDVYNFIYVLSFGYVIDGWLFVMQRVTVNGLFLRIVVCVIGVMCIGAALSIYFRVNLVLHPFDDLLKILRDNYLHGDVVLAQRIALAIPLSVGLTMGIVRHHLIGINLGTAISFLFMGYFILLFDKTIHLHLDRKWTFGFHRMDRVHSVKHP</sequence>
<keyword evidence="1" id="KW-0812">Transmembrane</keyword>
<protein>
    <submittedName>
        <fullName evidence="2">Membrane protein</fullName>
    </submittedName>
</protein>
<dbReference type="Pfam" id="PF19700">
    <property type="entry name" value="DUF6198"/>
    <property type="match status" value="1"/>
</dbReference>